<organism evidence="2 3">
    <name type="scientific">Autumnicola tepida</name>
    <dbReference type="NCBI Taxonomy" id="3075595"/>
    <lineage>
        <taxon>Bacteria</taxon>
        <taxon>Pseudomonadati</taxon>
        <taxon>Bacteroidota</taxon>
        <taxon>Flavobacteriia</taxon>
        <taxon>Flavobacteriales</taxon>
        <taxon>Flavobacteriaceae</taxon>
        <taxon>Autumnicola</taxon>
    </lineage>
</organism>
<evidence type="ECO:0000313" key="2">
    <source>
        <dbReference type="EMBL" id="MDT0641763.1"/>
    </source>
</evidence>
<evidence type="ECO:0000256" key="1">
    <source>
        <dbReference type="SAM" id="SignalP"/>
    </source>
</evidence>
<comment type="caution">
    <text evidence="2">The sequence shown here is derived from an EMBL/GenBank/DDBJ whole genome shotgun (WGS) entry which is preliminary data.</text>
</comment>
<proteinExistence type="predicted"/>
<name>A0ABU3C5Z2_9FLAO</name>
<evidence type="ECO:0000313" key="3">
    <source>
        <dbReference type="Proteomes" id="UP001262889"/>
    </source>
</evidence>
<keyword evidence="3" id="KW-1185">Reference proteome</keyword>
<dbReference type="RefSeq" id="WP_311533473.1">
    <property type="nucleotide sequence ID" value="NZ_JAVRHQ010000002.1"/>
</dbReference>
<gene>
    <name evidence="2" type="ORF">RM553_02860</name>
</gene>
<accession>A0ABU3C5Z2</accession>
<dbReference type="EMBL" id="JAVRHQ010000002">
    <property type="protein sequence ID" value="MDT0641763.1"/>
    <property type="molecule type" value="Genomic_DNA"/>
</dbReference>
<feature type="chain" id="PRO_5046040323" evidence="1">
    <location>
        <begin position="21"/>
        <end position="344"/>
    </location>
</feature>
<protein>
    <submittedName>
        <fullName evidence="2">Transporter</fullName>
    </submittedName>
</protein>
<sequence length="344" mass="37969">MKKYILALAYTLMFSGLSFAQNEPVQNDNILWTSGRPDGHAPISVMGDHVHHKGEWMFSYRFMYMNMQHINSGTHEISAGTVLENYMVSPEEMSMKMHMLGAMYAPSSNLTLMAMANVVSNEMDLIPRMGEDFRTESSGFGDIKLSGLYSLFNRNRQSMHAQLGISLPTGSIDEKDVTPASAPNEMFLPYPMQIGSGTFDGEAGLTYLAQGNFLSFGSQLKGLIRFGENDNGYRFGNRYQLNNWIAGKLTNSLSISARVEGLIIEEIEGTQPGLNPMMVPAANTANSGGKYINSGLGVNMVIPSGSLSGLRFAMEYEFPLYQDLNGLQLKNNNNIIFGVQYALH</sequence>
<feature type="signal peptide" evidence="1">
    <location>
        <begin position="1"/>
        <end position="20"/>
    </location>
</feature>
<reference evidence="2 3" key="1">
    <citation type="submission" date="2023-09" db="EMBL/GenBank/DDBJ databases">
        <authorList>
            <person name="Rey-Velasco X."/>
        </authorList>
    </citation>
    <scope>NUCLEOTIDE SEQUENCE [LARGE SCALE GENOMIC DNA]</scope>
    <source>
        <strain evidence="2 3">F363</strain>
    </source>
</reference>
<dbReference type="Proteomes" id="UP001262889">
    <property type="component" value="Unassembled WGS sequence"/>
</dbReference>
<keyword evidence="1" id="KW-0732">Signal</keyword>